<keyword evidence="12 15" id="KW-0503">Monooxygenase</keyword>
<comment type="similarity">
    <text evidence="5 15">Belongs to the cytochrome P450 family.</text>
</comment>
<dbReference type="GO" id="GO:0005789">
    <property type="term" value="C:endoplasmic reticulum membrane"/>
    <property type="evidence" value="ECO:0007669"/>
    <property type="project" value="UniProtKB-SubCell"/>
</dbReference>
<name>A0A226DIP9_FOLCA</name>
<dbReference type="STRING" id="158441.A0A226DIP9"/>
<dbReference type="SUPFAM" id="SSF48264">
    <property type="entry name" value="Cytochrome P450"/>
    <property type="match status" value="1"/>
</dbReference>
<evidence type="ECO:0000256" key="9">
    <source>
        <dbReference type="ARBA" id="ARBA00022848"/>
    </source>
</evidence>
<evidence type="ECO:0000256" key="15">
    <source>
        <dbReference type="RuleBase" id="RU000461"/>
    </source>
</evidence>
<evidence type="ECO:0000313" key="18">
    <source>
        <dbReference type="Proteomes" id="UP000198287"/>
    </source>
</evidence>
<dbReference type="AlphaFoldDB" id="A0A226DIP9"/>
<evidence type="ECO:0000256" key="10">
    <source>
        <dbReference type="ARBA" id="ARBA00023002"/>
    </source>
</evidence>
<dbReference type="InterPro" id="IPR036396">
    <property type="entry name" value="Cyt_P450_sf"/>
</dbReference>
<evidence type="ECO:0000256" key="16">
    <source>
        <dbReference type="SAM" id="Phobius"/>
    </source>
</evidence>
<keyword evidence="10 15" id="KW-0560">Oxidoreductase</keyword>
<keyword evidence="6 14" id="KW-0349">Heme</keyword>
<dbReference type="OMA" id="ATEIICY"/>
<dbReference type="Gene3D" id="1.10.630.10">
    <property type="entry name" value="Cytochrome P450"/>
    <property type="match status" value="1"/>
</dbReference>
<organism evidence="17 18">
    <name type="scientific">Folsomia candida</name>
    <name type="common">Springtail</name>
    <dbReference type="NCBI Taxonomy" id="158441"/>
    <lineage>
        <taxon>Eukaryota</taxon>
        <taxon>Metazoa</taxon>
        <taxon>Ecdysozoa</taxon>
        <taxon>Arthropoda</taxon>
        <taxon>Hexapoda</taxon>
        <taxon>Collembola</taxon>
        <taxon>Entomobryomorpha</taxon>
        <taxon>Isotomoidea</taxon>
        <taxon>Isotomidae</taxon>
        <taxon>Proisotominae</taxon>
        <taxon>Folsomia</taxon>
    </lineage>
</organism>
<evidence type="ECO:0000256" key="3">
    <source>
        <dbReference type="ARBA" id="ARBA00004174"/>
    </source>
</evidence>
<sequence length="497" mass="56906">MFLYYALVIIAFLILYYLLLKDARYGKEPPGPKPLPIIGNLLDLVNSSGNMTLALGNLAEKYGEIYSLKLGSKKSVVLTSKEAMQIILSNEATFARDFSGMWVDRSFHKNLGIAFSEGEVWETLRPWTFKTLKDFGFGKSSEMERFIKVASERLFASIDYKIGPEKTSCNLDVELLYNSAILSIMWQMIVGRLSPEDEPSIKIISEKGDAFNRTSIFGAGIVNAFPFLRYIFPDALGYNVQMDFFKECNTIAKNLFTEMEAKMRKFQLTMPTNLLEAFVLNSIKDPKIFNCDNFLLTFQDMLLTSSDTSNTFMEIVILYLITYPDVQEKVYEEILKVSPDGRDLSYSDRIKMPYIQAFFLEAHRKGQPLQNLVPRRALSNIAYKDYIIKKDTIIMSDTRLYYENKEDWIDPEAFRPERFLDEAGQVVNAGKIISFSFGKRNCPGELQANIVAFLGITSLLQRYKLSVPKGQQMPRLDMRPGLTLKPYPFQATFAKRQ</sequence>
<dbReference type="FunFam" id="1.10.630.10:FF:000238">
    <property type="entry name" value="Cytochrome P450 2A6"/>
    <property type="match status" value="1"/>
</dbReference>
<dbReference type="EMBL" id="LNIX01000018">
    <property type="protein sequence ID" value="OXA45059.1"/>
    <property type="molecule type" value="Genomic_DNA"/>
</dbReference>
<evidence type="ECO:0000256" key="14">
    <source>
        <dbReference type="PIRSR" id="PIRSR602401-1"/>
    </source>
</evidence>
<evidence type="ECO:0000256" key="11">
    <source>
        <dbReference type="ARBA" id="ARBA00023004"/>
    </source>
</evidence>
<feature type="binding site" description="axial binding residue" evidence="14">
    <location>
        <position position="442"/>
    </location>
    <ligand>
        <name>heme</name>
        <dbReference type="ChEBI" id="CHEBI:30413"/>
    </ligand>
    <ligandPart>
        <name>Fe</name>
        <dbReference type="ChEBI" id="CHEBI:18248"/>
    </ligandPart>
</feature>
<comment type="function">
    <text evidence="2">May be involved in the metabolism of insect hormones and in the breakdown of synthetic insecticides.</text>
</comment>
<comment type="caution">
    <text evidence="17">The sequence shown here is derived from an EMBL/GenBank/DDBJ whole genome shotgun (WGS) entry which is preliminary data.</text>
</comment>
<accession>A0A226DIP9</accession>
<dbReference type="Pfam" id="PF00067">
    <property type="entry name" value="p450"/>
    <property type="match status" value="1"/>
</dbReference>
<evidence type="ECO:0000256" key="6">
    <source>
        <dbReference type="ARBA" id="ARBA00022617"/>
    </source>
</evidence>
<evidence type="ECO:0000256" key="5">
    <source>
        <dbReference type="ARBA" id="ARBA00010617"/>
    </source>
</evidence>
<evidence type="ECO:0000256" key="13">
    <source>
        <dbReference type="ARBA" id="ARBA00023136"/>
    </source>
</evidence>
<feature type="transmembrane region" description="Helical" evidence="16">
    <location>
        <begin position="6"/>
        <end position="23"/>
    </location>
</feature>
<keyword evidence="18" id="KW-1185">Reference proteome</keyword>
<dbReference type="PANTHER" id="PTHR24303">
    <property type="entry name" value="HEME-BINDING MONOOXYGENASE FAMILY"/>
    <property type="match status" value="1"/>
</dbReference>
<dbReference type="PROSITE" id="PS00086">
    <property type="entry name" value="CYTOCHROME_P450"/>
    <property type="match status" value="1"/>
</dbReference>
<evidence type="ECO:0000256" key="8">
    <source>
        <dbReference type="ARBA" id="ARBA00022824"/>
    </source>
</evidence>
<evidence type="ECO:0000256" key="4">
    <source>
        <dbReference type="ARBA" id="ARBA00004406"/>
    </source>
</evidence>
<dbReference type="GO" id="GO:0004497">
    <property type="term" value="F:monooxygenase activity"/>
    <property type="evidence" value="ECO:0007669"/>
    <property type="project" value="UniProtKB-KW"/>
</dbReference>
<gene>
    <name evidence="17" type="ORF">Fcan01_19989</name>
</gene>
<reference evidence="17 18" key="1">
    <citation type="submission" date="2015-12" db="EMBL/GenBank/DDBJ databases">
        <title>The genome of Folsomia candida.</title>
        <authorList>
            <person name="Faddeeva A."/>
            <person name="Derks M.F."/>
            <person name="Anvar Y."/>
            <person name="Smit S."/>
            <person name="Van Straalen N."/>
            <person name="Roelofs D."/>
        </authorList>
    </citation>
    <scope>NUCLEOTIDE SEQUENCE [LARGE SCALE GENOMIC DNA]</scope>
    <source>
        <strain evidence="17 18">VU population</strain>
        <tissue evidence="17">Whole body</tissue>
    </source>
</reference>
<keyword evidence="9" id="KW-0492">Microsome</keyword>
<protein>
    <submittedName>
        <fullName evidence="17">Farnesoate epoxidase</fullName>
    </submittedName>
</protein>
<evidence type="ECO:0000256" key="2">
    <source>
        <dbReference type="ARBA" id="ARBA00003690"/>
    </source>
</evidence>
<keyword evidence="7 14" id="KW-0479">Metal-binding</keyword>
<dbReference type="InterPro" id="IPR001128">
    <property type="entry name" value="Cyt_P450"/>
</dbReference>
<proteinExistence type="inferred from homology"/>
<comment type="subcellular location">
    <subcellularLocation>
        <location evidence="4">Endoplasmic reticulum membrane</location>
        <topology evidence="4">Peripheral membrane protein</topology>
    </subcellularLocation>
    <subcellularLocation>
        <location evidence="3">Microsome membrane</location>
        <topology evidence="3">Peripheral membrane protein</topology>
    </subcellularLocation>
</comment>
<keyword evidence="8" id="KW-0256">Endoplasmic reticulum</keyword>
<dbReference type="PANTHER" id="PTHR24303:SF31">
    <property type="entry name" value="CYTOCHROME P450 307A1-RELATED"/>
    <property type="match status" value="1"/>
</dbReference>
<keyword evidence="16" id="KW-1133">Transmembrane helix</keyword>
<evidence type="ECO:0000256" key="7">
    <source>
        <dbReference type="ARBA" id="ARBA00022723"/>
    </source>
</evidence>
<comment type="cofactor">
    <cofactor evidence="1 14">
        <name>heme</name>
        <dbReference type="ChEBI" id="CHEBI:30413"/>
    </cofactor>
</comment>
<dbReference type="PRINTS" id="PR00463">
    <property type="entry name" value="EP450I"/>
</dbReference>
<evidence type="ECO:0000313" key="17">
    <source>
        <dbReference type="EMBL" id="OXA45059.1"/>
    </source>
</evidence>
<dbReference type="Proteomes" id="UP000198287">
    <property type="component" value="Unassembled WGS sequence"/>
</dbReference>
<dbReference type="OrthoDB" id="1055148at2759"/>
<dbReference type="GO" id="GO:0020037">
    <property type="term" value="F:heme binding"/>
    <property type="evidence" value="ECO:0007669"/>
    <property type="project" value="InterPro"/>
</dbReference>
<evidence type="ECO:0000256" key="12">
    <source>
        <dbReference type="ARBA" id="ARBA00023033"/>
    </source>
</evidence>
<dbReference type="GO" id="GO:0005506">
    <property type="term" value="F:iron ion binding"/>
    <property type="evidence" value="ECO:0007669"/>
    <property type="project" value="InterPro"/>
</dbReference>
<keyword evidence="16" id="KW-0812">Transmembrane</keyword>
<dbReference type="GO" id="GO:0016705">
    <property type="term" value="F:oxidoreductase activity, acting on paired donors, with incorporation or reduction of molecular oxygen"/>
    <property type="evidence" value="ECO:0007669"/>
    <property type="project" value="InterPro"/>
</dbReference>
<dbReference type="InterPro" id="IPR002401">
    <property type="entry name" value="Cyt_P450_E_grp-I"/>
</dbReference>
<keyword evidence="11 14" id="KW-0408">Iron</keyword>
<evidence type="ECO:0000256" key="1">
    <source>
        <dbReference type="ARBA" id="ARBA00001971"/>
    </source>
</evidence>
<dbReference type="InterPro" id="IPR017972">
    <property type="entry name" value="Cyt_P450_CS"/>
</dbReference>
<keyword evidence="13 16" id="KW-0472">Membrane</keyword>